<reference evidence="1" key="1">
    <citation type="journal article" date="2021" name="Proc. Natl. Acad. Sci. U.S.A.">
        <title>A Catalog of Tens of Thousands of Viruses from Human Metagenomes Reveals Hidden Associations with Chronic Diseases.</title>
        <authorList>
            <person name="Tisza M.J."/>
            <person name="Buck C.B."/>
        </authorList>
    </citation>
    <scope>NUCLEOTIDE SEQUENCE</scope>
    <source>
        <strain evidence="1">CtWb16</strain>
    </source>
</reference>
<protein>
    <submittedName>
        <fullName evidence="1">Uncharacterized protein</fullName>
    </submittedName>
</protein>
<evidence type="ECO:0000313" key="1">
    <source>
        <dbReference type="EMBL" id="DAF56772.1"/>
    </source>
</evidence>
<sequence length="99" mass="11385">MNIFEERNFNAEDRTKLKNVIESAITALEEIKDLTDSMNDDIKSRCESLNEGIDDKELMIKPALIKKMAKSKMKNKEDIEKSKTVLDEVETGLSILYNM</sequence>
<accession>A0A8S5T086</accession>
<dbReference type="EMBL" id="BK032721">
    <property type="protein sequence ID" value="DAF56772.1"/>
    <property type="molecule type" value="Genomic_DNA"/>
</dbReference>
<organism evidence="1">
    <name type="scientific">Myoviridae sp. ctWb16</name>
    <dbReference type="NCBI Taxonomy" id="2827690"/>
    <lineage>
        <taxon>Viruses</taxon>
        <taxon>Duplodnaviria</taxon>
        <taxon>Heunggongvirae</taxon>
        <taxon>Uroviricota</taxon>
        <taxon>Caudoviricetes</taxon>
    </lineage>
</organism>
<proteinExistence type="predicted"/>
<name>A0A8S5T086_9CAUD</name>